<dbReference type="OrthoDB" id="5430326at2759"/>
<keyword evidence="4" id="KW-1185">Reference proteome</keyword>
<name>A0A8H3J4A7_9LECA</name>
<sequence length="237" mass="26059">MLRYNVASEYSSDGQCQLELGSLIPLTPILSISQPATFNSTEFQSTAIVSFNDYIGFGTCSGQPDAAVITTPAVSSPSPLNPLKSSPDQNPTESNSPETSSLSPNSTHSVSTHSSGSYDTKVEIANGVAIPVGILGLVLLGLLIYRHLKTRKILKEEDATSQEQGSPREDAQPYLQQKGELEAEGKRKHELEARERRYEMGNEGERYELPVEEEDLMIRTRQELRGEEHSTELEVPH</sequence>
<organism evidence="3 4">
    <name type="scientific">Imshaugia aleurites</name>
    <dbReference type="NCBI Taxonomy" id="172621"/>
    <lineage>
        <taxon>Eukaryota</taxon>
        <taxon>Fungi</taxon>
        <taxon>Dikarya</taxon>
        <taxon>Ascomycota</taxon>
        <taxon>Pezizomycotina</taxon>
        <taxon>Lecanoromycetes</taxon>
        <taxon>OSLEUM clade</taxon>
        <taxon>Lecanoromycetidae</taxon>
        <taxon>Lecanorales</taxon>
        <taxon>Lecanorineae</taxon>
        <taxon>Parmeliaceae</taxon>
        <taxon>Imshaugia</taxon>
    </lineage>
</organism>
<reference evidence="3" key="1">
    <citation type="submission" date="2021-03" db="EMBL/GenBank/DDBJ databases">
        <authorList>
            <person name="Tagirdzhanova G."/>
        </authorList>
    </citation>
    <scope>NUCLEOTIDE SEQUENCE</scope>
</reference>
<feature type="region of interest" description="Disordered" evidence="1">
    <location>
        <begin position="156"/>
        <end position="208"/>
    </location>
</feature>
<comment type="caution">
    <text evidence="3">The sequence shown here is derived from an EMBL/GenBank/DDBJ whole genome shotgun (WGS) entry which is preliminary data.</text>
</comment>
<dbReference type="Proteomes" id="UP000664534">
    <property type="component" value="Unassembled WGS sequence"/>
</dbReference>
<keyword evidence="2" id="KW-1133">Transmembrane helix</keyword>
<keyword evidence="2" id="KW-0812">Transmembrane</keyword>
<keyword evidence="2" id="KW-0472">Membrane</keyword>
<feature type="compositionally biased region" description="Low complexity" evidence="1">
    <location>
        <begin position="75"/>
        <end position="87"/>
    </location>
</feature>
<proteinExistence type="predicted"/>
<dbReference type="AlphaFoldDB" id="A0A8H3J4A7"/>
<evidence type="ECO:0000256" key="2">
    <source>
        <dbReference type="SAM" id="Phobius"/>
    </source>
</evidence>
<dbReference type="EMBL" id="CAJPDT010000131">
    <property type="protein sequence ID" value="CAF9940425.1"/>
    <property type="molecule type" value="Genomic_DNA"/>
</dbReference>
<feature type="compositionally biased region" description="Basic and acidic residues" evidence="1">
    <location>
        <begin position="179"/>
        <end position="208"/>
    </location>
</feature>
<feature type="compositionally biased region" description="Polar residues" evidence="1">
    <location>
        <begin position="88"/>
        <end position="102"/>
    </location>
</feature>
<gene>
    <name evidence="3" type="ORF">IMSHALPRED_002020</name>
</gene>
<protein>
    <submittedName>
        <fullName evidence="3">Uncharacterized protein</fullName>
    </submittedName>
</protein>
<evidence type="ECO:0000313" key="4">
    <source>
        <dbReference type="Proteomes" id="UP000664534"/>
    </source>
</evidence>
<evidence type="ECO:0000256" key="1">
    <source>
        <dbReference type="SAM" id="MobiDB-lite"/>
    </source>
</evidence>
<accession>A0A8H3J4A7</accession>
<feature type="transmembrane region" description="Helical" evidence="2">
    <location>
        <begin position="124"/>
        <end position="145"/>
    </location>
</feature>
<feature type="region of interest" description="Disordered" evidence="1">
    <location>
        <begin position="70"/>
        <end position="117"/>
    </location>
</feature>
<feature type="compositionally biased region" description="Low complexity" evidence="1">
    <location>
        <begin position="103"/>
        <end position="117"/>
    </location>
</feature>
<evidence type="ECO:0000313" key="3">
    <source>
        <dbReference type="EMBL" id="CAF9940425.1"/>
    </source>
</evidence>